<protein>
    <submittedName>
        <fullName evidence="2">Uncharacterized protein</fullName>
    </submittedName>
</protein>
<organism evidence="2 3">
    <name type="scientific">Trifolium medium</name>
    <dbReference type="NCBI Taxonomy" id="97028"/>
    <lineage>
        <taxon>Eukaryota</taxon>
        <taxon>Viridiplantae</taxon>
        <taxon>Streptophyta</taxon>
        <taxon>Embryophyta</taxon>
        <taxon>Tracheophyta</taxon>
        <taxon>Spermatophyta</taxon>
        <taxon>Magnoliopsida</taxon>
        <taxon>eudicotyledons</taxon>
        <taxon>Gunneridae</taxon>
        <taxon>Pentapetalae</taxon>
        <taxon>rosids</taxon>
        <taxon>fabids</taxon>
        <taxon>Fabales</taxon>
        <taxon>Fabaceae</taxon>
        <taxon>Papilionoideae</taxon>
        <taxon>50 kb inversion clade</taxon>
        <taxon>NPAAA clade</taxon>
        <taxon>Hologalegina</taxon>
        <taxon>IRL clade</taxon>
        <taxon>Trifolieae</taxon>
        <taxon>Trifolium</taxon>
    </lineage>
</organism>
<feature type="region of interest" description="Disordered" evidence="1">
    <location>
        <begin position="1"/>
        <end position="39"/>
    </location>
</feature>
<evidence type="ECO:0000313" key="3">
    <source>
        <dbReference type="Proteomes" id="UP000265520"/>
    </source>
</evidence>
<accession>A0A392VT79</accession>
<keyword evidence="3" id="KW-1185">Reference proteome</keyword>
<evidence type="ECO:0000256" key="1">
    <source>
        <dbReference type="SAM" id="MobiDB-lite"/>
    </source>
</evidence>
<comment type="caution">
    <text evidence="2">The sequence shown here is derived from an EMBL/GenBank/DDBJ whole genome shotgun (WGS) entry which is preliminary data.</text>
</comment>
<evidence type="ECO:0000313" key="2">
    <source>
        <dbReference type="EMBL" id="MCI91614.1"/>
    </source>
</evidence>
<dbReference type="AlphaFoldDB" id="A0A392VT79"/>
<feature type="compositionally biased region" description="Polar residues" evidence="1">
    <location>
        <begin position="1"/>
        <end position="24"/>
    </location>
</feature>
<feature type="non-terminal residue" evidence="2">
    <location>
        <position position="39"/>
    </location>
</feature>
<dbReference type="EMBL" id="LXQA011277004">
    <property type="protein sequence ID" value="MCI91614.1"/>
    <property type="molecule type" value="Genomic_DNA"/>
</dbReference>
<reference evidence="2 3" key="1">
    <citation type="journal article" date="2018" name="Front. Plant Sci.">
        <title>Red Clover (Trifolium pratense) and Zigzag Clover (T. medium) - A Picture of Genomic Similarities and Differences.</title>
        <authorList>
            <person name="Dluhosova J."/>
            <person name="Istvanek J."/>
            <person name="Nedelnik J."/>
            <person name="Repkova J."/>
        </authorList>
    </citation>
    <scope>NUCLEOTIDE SEQUENCE [LARGE SCALE GENOMIC DNA]</scope>
    <source>
        <strain evidence="3">cv. 10/8</strain>
        <tissue evidence="2">Leaf</tissue>
    </source>
</reference>
<name>A0A392VT79_9FABA</name>
<proteinExistence type="predicted"/>
<sequence length="39" mass="4070">MAGNVSDDNTAVISQSDESLNTVSKHLDNESPAEKTPAP</sequence>
<dbReference type="Proteomes" id="UP000265520">
    <property type="component" value="Unassembled WGS sequence"/>
</dbReference>